<feature type="signal peptide" evidence="1">
    <location>
        <begin position="1"/>
        <end position="25"/>
    </location>
</feature>
<proteinExistence type="predicted"/>
<evidence type="ECO:0000313" key="3">
    <source>
        <dbReference type="Proteomes" id="UP000248014"/>
    </source>
</evidence>
<dbReference type="OrthoDB" id="7204892at2"/>
<reference evidence="2 3" key="1">
    <citation type="submission" date="2018-05" db="EMBL/GenBank/DDBJ databases">
        <title>Genomic Encyclopedia of Type Strains, Phase IV (KMG-IV): sequencing the most valuable type-strain genomes for metagenomic binning, comparative biology and taxonomic classification.</title>
        <authorList>
            <person name="Goeker M."/>
        </authorList>
    </citation>
    <scope>NUCLEOTIDE SEQUENCE [LARGE SCALE GENOMIC DNA]</scope>
    <source>
        <strain evidence="2 3">DSM 3183</strain>
    </source>
</reference>
<feature type="chain" id="PRO_5016123846" evidence="1">
    <location>
        <begin position="26"/>
        <end position="123"/>
    </location>
</feature>
<comment type="caution">
    <text evidence="2">The sequence shown here is derived from an EMBL/GenBank/DDBJ whole genome shotgun (WGS) entry which is preliminary data.</text>
</comment>
<dbReference type="EMBL" id="QJJM01000027">
    <property type="protein sequence ID" value="PXW67595.1"/>
    <property type="molecule type" value="Genomic_DNA"/>
</dbReference>
<name>A0A2V3UR99_9SPHN</name>
<protein>
    <submittedName>
        <fullName evidence="2">Uncharacterized protein</fullName>
    </submittedName>
</protein>
<keyword evidence="1" id="KW-0732">Signal</keyword>
<keyword evidence="3" id="KW-1185">Reference proteome</keyword>
<organism evidence="2 3">
    <name type="scientific">Blastomonas natatoria</name>
    <dbReference type="NCBI Taxonomy" id="34015"/>
    <lineage>
        <taxon>Bacteria</taxon>
        <taxon>Pseudomonadati</taxon>
        <taxon>Pseudomonadota</taxon>
        <taxon>Alphaproteobacteria</taxon>
        <taxon>Sphingomonadales</taxon>
        <taxon>Sphingomonadaceae</taxon>
        <taxon>Blastomonas</taxon>
    </lineage>
</organism>
<dbReference type="Proteomes" id="UP000248014">
    <property type="component" value="Unassembled WGS sequence"/>
</dbReference>
<evidence type="ECO:0000256" key="1">
    <source>
        <dbReference type="SAM" id="SignalP"/>
    </source>
</evidence>
<evidence type="ECO:0000313" key="2">
    <source>
        <dbReference type="EMBL" id="PXW67595.1"/>
    </source>
</evidence>
<dbReference type="AlphaFoldDB" id="A0A2V3UR99"/>
<sequence>MKMLLRHLLLLGAILGLLWQGVAYASPPCAEMQQEQSAAASAMAGMADCMEAGKQSRDNAPPCKDMKAGCFAMVGCTSLVGLGTLPIAVDAPVSATSSFDLAASPVLIGRNEAPIPDPPSILG</sequence>
<dbReference type="RefSeq" id="WP_110300435.1">
    <property type="nucleotide sequence ID" value="NZ_QJJM01000027.1"/>
</dbReference>
<gene>
    <name evidence="2" type="ORF">C7451_1276</name>
</gene>
<accession>A0A2V3UR99</accession>